<feature type="compositionally biased region" description="Polar residues" evidence="1">
    <location>
        <begin position="308"/>
        <end position="320"/>
    </location>
</feature>
<reference evidence="2 3" key="1">
    <citation type="submission" date="2019-01" db="EMBL/GenBank/DDBJ databases">
        <title>A draft genome assembly of the solar-powered sea slug Elysia chlorotica.</title>
        <authorList>
            <person name="Cai H."/>
            <person name="Li Q."/>
            <person name="Fang X."/>
            <person name="Li J."/>
            <person name="Curtis N.E."/>
            <person name="Altenburger A."/>
            <person name="Shibata T."/>
            <person name="Feng M."/>
            <person name="Maeda T."/>
            <person name="Schwartz J.A."/>
            <person name="Shigenobu S."/>
            <person name="Lundholm N."/>
            <person name="Nishiyama T."/>
            <person name="Yang H."/>
            <person name="Hasebe M."/>
            <person name="Li S."/>
            <person name="Pierce S.K."/>
            <person name="Wang J."/>
        </authorList>
    </citation>
    <scope>NUCLEOTIDE SEQUENCE [LARGE SCALE GENOMIC DNA]</scope>
    <source>
        <strain evidence="2">EC2010</strain>
        <tissue evidence="2">Whole organism of an adult</tissue>
    </source>
</reference>
<evidence type="ECO:0000256" key="1">
    <source>
        <dbReference type="SAM" id="MobiDB-lite"/>
    </source>
</evidence>
<dbReference type="EMBL" id="RQTK01000018">
    <property type="protein sequence ID" value="RUS91122.1"/>
    <property type="molecule type" value="Genomic_DNA"/>
</dbReference>
<dbReference type="PANTHER" id="PTHR31569">
    <property type="entry name" value="SWIM-TYPE DOMAIN-CONTAINING PROTEIN"/>
    <property type="match status" value="1"/>
</dbReference>
<protein>
    <submittedName>
        <fullName evidence="2">Uncharacterized protein</fullName>
    </submittedName>
</protein>
<dbReference type="OrthoDB" id="6159417at2759"/>
<dbReference type="PANTHER" id="PTHR31569:SF4">
    <property type="entry name" value="SWIM-TYPE DOMAIN-CONTAINING PROTEIN"/>
    <property type="match status" value="1"/>
</dbReference>
<dbReference type="InterPro" id="IPR011011">
    <property type="entry name" value="Znf_FYVE_PHD"/>
</dbReference>
<feature type="region of interest" description="Disordered" evidence="1">
    <location>
        <begin position="204"/>
        <end position="251"/>
    </location>
</feature>
<name>A0A433UBI0_ELYCH</name>
<proteinExistence type="predicted"/>
<dbReference type="InterPro" id="IPR052579">
    <property type="entry name" value="Zinc_finger_SWIM"/>
</dbReference>
<gene>
    <name evidence="2" type="ORF">EGW08_001147</name>
</gene>
<evidence type="ECO:0000313" key="3">
    <source>
        <dbReference type="Proteomes" id="UP000271974"/>
    </source>
</evidence>
<sequence length="424" mass="47202">MGHSDSGGSPGTLTCDCQAYFRLATVEEGVSYVLKITGANHVYSNHPVDTKTARVYPENRKPELTKTVQALAGMNIPSKSLKSYIENSQGICLLPQDVVNMKRKMCGVNESDSVSVERLLGEIREEGGTTKIGVSEKGEFDFEHLFFVTAQMRDDLRRFCDVLVMDATYKMMGEQQFKQRMAQLEQFLAFVTEDTDFTLVDMTVSGDTSNTNSTDDTRQPTLEETNDWDTGSKTGDKTEDNIESTNSDTGTAVVTGNVSVTVDTQTVVDTDTNSFSNVKLHKIKTRGRPRNVQNFTRHKKRKLDKTVDATTDTEPTVTEDSVSDLTVLDTDRLTTSSPQPEQRVPESESLNDDDCICIKCGVRVSGSNELDDCIGCQHCSRKFHRVCVGSDINIKEFTCDCCLPAVNARMSNLLSDYERMCMRY</sequence>
<dbReference type="SUPFAM" id="SSF57903">
    <property type="entry name" value="FYVE/PHD zinc finger"/>
    <property type="match status" value="1"/>
</dbReference>
<keyword evidence="3" id="KW-1185">Reference proteome</keyword>
<dbReference type="Proteomes" id="UP000271974">
    <property type="component" value="Unassembled WGS sequence"/>
</dbReference>
<evidence type="ECO:0000313" key="2">
    <source>
        <dbReference type="EMBL" id="RUS91122.1"/>
    </source>
</evidence>
<organism evidence="2 3">
    <name type="scientific">Elysia chlorotica</name>
    <name type="common">Eastern emerald elysia</name>
    <name type="synonym">Sea slug</name>
    <dbReference type="NCBI Taxonomy" id="188477"/>
    <lineage>
        <taxon>Eukaryota</taxon>
        <taxon>Metazoa</taxon>
        <taxon>Spiralia</taxon>
        <taxon>Lophotrochozoa</taxon>
        <taxon>Mollusca</taxon>
        <taxon>Gastropoda</taxon>
        <taxon>Heterobranchia</taxon>
        <taxon>Euthyneura</taxon>
        <taxon>Panpulmonata</taxon>
        <taxon>Sacoglossa</taxon>
        <taxon>Placobranchoidea</taxon>
        <taxon>Plakobranchidae</taxon>
        <taxon>Elysia</taxon>
    </lineage>
</organism>
<feature type="compositionally biased region" description="Polar residues" evidence="1">
    <location>
        <begin position="219"/>
        <end position="233"/>
    </location>
</feature>
<accession>A0A433UBI0</accession>
<feature type="region of interest" description="Disordered" evidence="1">
    <location>
        <begin position="286"/>
        <end position="323"/>
    </location>
</feature>
<comment type="caution">
    <text evidence="2">The sequence shown here is derived from an EMBL/GenBank/DDBJ whole genome shotgun (WGS) entry which is preliminary data.</text>
</comment>
<dbReference type="AlphaFoldDB" id="A0A433UBI0"/>